<reference evidence="3 4" key="1">
    <citation type="submission" date="2016-10" db="EMBL/GenBank/DDBJ databases">
        <authorList>
            <person name="de Groot N.N."/>
        </authorList>
    </citation>
    <scope>NUCLEOTIDE SEQUENCE [LARGE SCALE GENOMIC DNA]</scope>
    <source>
        <strain evidence="3 4">DSM 3756</strain>
    </source>
</reference>
<evidence type="ECO:0000313" key="3">
    <source>
        <dbReference type="EMBL" id="SDW00852.1"/>
    </source>
</evidence>
<feature type="transmembrane region" description="Helical" evidence="2">
    <location>
        <begin position="322"/>
        <end position="340"/>
    </location>
</feature>
<name>A0A1H2Q142_HALVA</name>
<feature type="compositionally biased region" description="Low complexity" evidence="1">
    <location>
        <begin position="211"/>
        <end position="233"/>
    </location>
</feature>
<accession>A0A1H2Q142</accession>
<feature type="compositionally biased region" description="Acidic residues" evidence="1">
    <location>
        <begin position="195"/>
        <end position="210"/>
    </location>
</feature>
<keyword evidence="2" id="KW-0472">Membrane</keyword>
<evidence type="ECO:0000256" key="2">
    <source>
        <dbReference type="SAM" id="Phobius"/>
    </source>
</evidence>
<protein>
    <submittedName>
        <fullName evidence="3">Uncharacterized protein</fullName>
    </submittedName>
</protein>
<dbReference type="Proteomes" id="UP000182573">
    <property type="component" value="Unassembled WGS sequence"/>
</dbReference>
<evidence type="ECO:0000256" key="1">
    <source>
        <dbReference type="SAM" id="MobiDB-lite"/>
    </source>
</evidence>
<feature type="region of interest" description="Disordered" evidence="1">
    <location>
        <begin position="168"/>
        <end position="310"/>
    </location>
</feature>
<dbReference type="EMBL" id="FNOF01000001">
    <property type="protein sequence ID" value="SDW00852.1"/>
    <property type="molecule type" value="Genomic_DNA"/>
</dbReference>
<evidence type="ECO:0000313" key="4">
    <source>
        <dbReference type="Proteomes" id="UP000182573"/>
    </source>
</evidence>
<feature type="transmembrane region" description="Helical" evidence="2">
    <location>
        <begin position="370"/>
        <end position="392"/>
    </location>
</feature>
<keyword evidence="2" id="KW-1133">Transmembrane helix</keyword>
<organism evidence="3 4">
    <name type="scientific">Haloarcula vallismortis</name>
    <name type="common">Halobacterium vallismortis</name>
    <dbReference type="NCBI Taxonomy" id="28442"/>
    <lineage>
        <taxon>Archaea</taxon>
        <taxon>Methanobacteriati</taxon>
        <taxon>Methanobacteriota</taxon>
        <taxon>Stenosarchaea group</taxon>
        <taxon>Halobacteria</taxon>
        <taxon>Halobacteriales</taxon>
        <taxon>Haloarculaceae</taxon>
        <taxon>Haloarcula</taxon>
    </lineage>
</organism>
<sequence length="436" mass="44196">MLSGCDMKWYFALGLAFIVCGTVMSTGAAPLSEPVDDLAPEADTGVALAPADTPNGDRYASFDSNDELVISVDVVSSTKTIFDDVFVVGFSGVTGSDEAATLRLEHDSEWLDIYKNTDAGTRESVDETGNTMTLEPGEQATLGFAVTTDADSPSSLSETVTYRMEVPDAESSTGGSGGGGSGGDGGSAGGGSNGDSDDNADTSGSDDGDTDVGNSDGTDTANGGGDTNPSDGNGTDGGDGANPETVTPVDESTETPAGASDDDAGVEAPTDEPAEMPTDGEEETETVAGGGAEPVPSTPESQQPAEPSGFALDLDPAFGVNWGSWSFIAGLLAVVTNYLVQTRYHDVRPVLQTQPSDRRQRFRRIAVREAAIGFVGIVLTVLVASAVSGAGFGPVPQLVASLAFSAGVGTVTGYRLLPKLDAPSEPSATDGGTETQ</sequence>
<dbReference type="AlphaFoldDB" id="A0A1H2Q142"/>
<feature type="compositionally biased region" description="Acidic residues" evidence="1">
    <location>
        <begin position="260"/>
        <end position="285"/>
    </location>
</feature>
<proteinExistence type="predicted"/>
<feature type="compositionally biased region" description="Gly residues" evidence="1">
    <location>
        <begin position="174"/>
        <end position="193"/>
    </location>
</feature>
<gene>
    <name evidence="3" type="ORF">SAMN05443574_1012</name>
</gene>
<keyword evidence="2" id="KW-0812">Transmembrane</keyword>